<sequence length="426" mass="44540">MLTAFRAARSLPPTVQLLLVNQFGVYLGFYMLIPFLATHLRDNLHLATGVVGAIIGVRSLSQQGLTLLGGSGADRIGCRPLIIAGCLLRAVGFGAFAVVDSAVGLVLAAMVTGVAGAMFSPAARAYLAHESGAQRLQAFSLLNVAGESGTLIGPLIGSLLLVVDFRLVATAAALVFAVLTIAQILTLPPRPVAPPEQSVIADWREVIANRRFLLYVCATSAIFVLYNQLYLTLPLEAARTSGFAGSAALLFIASTLVTLGLQVRITEWCRQRWASPTSVGIGLTLCGLAFVPTAFGSTAQSAAGATGMWEAFPPMLPTILATVVLTLGVAVAQPVALDLTSEFARPALIGTYLGVFATASGVAAVVSNTVVGYTVDLGARMNVPWLPWLLLVGYGIGAAALIAVMRARSLFPPIEPGNTRQQRTQR</sequence>
<feature type="transmembrane region" description="Helical" evidence="7">
    <location>
        <begin position="385"/>
        <end position="404"/>
    </location>
</feature>
<comment type="subcellular location">
    <subcellularLocation>
        <location evidence="1">Cell membrane</location>
        <topology evidence="1">Multi-pass membrane protein</topology>
    </subcellularLocation>
</comment>
<dbReference type="Proteomes" id="UP000694257">
    <property type="component" value="Chromosome"/>
</dbReference>
<dbReference type="Pfam" id="PF07690">
    <property type="entry name" value="MFS_1"/>
    <property type="match status" value="1"/>
</dbReference>
<feature type="transmembrane region" description="Helical" evidence="7">
    <location>
        <begin position="105"/>
        <end position="127"/>
    </location>
</feature>
<feature type="transmembrane region" description="Helical" evidence="7">
    <location>
        <begin position="349"/>
        <end position="373"/>
    </location>
</feature>
<dbReference type="InterPro" id="IPR020846">
    <property type="entry name" value="MFS_dom"/>
</dbReference>
<evidence type="ECO:0000313" key="10">
    <source>
        <dbReference type="Proteomes" id="UP000694257"/>
    </source>
</evidence>
<feature type="transmembrane region" description="Helical" evidence="7">
    <location>
        <begin position="167"/>
        <end position="187"/>
    </location>
</feature>
<feature type="transmembrane region" description="Helical" evidence="7">
    <location>
        <begin position="139"/>
        <end position="161"/>
    </location>
</feature>
<keyword evidence="4 7" id="KW-0812">Transmembrane</keyword>
<reference evidence="9 10" key="1">
    <citation type="submission" date="2021-07" db="EMBL/GenBank/DDBJ databases">
        <title>Whole Genome Sequence of Nocardia Iowensis.</title>
        <authorList>
            <person name="Lamm A."/>
            <person name="Collins-Fairclough A.M."/>
            <person name="Bunk B."/>
            <person name="Sproer C."/>
        </authorList>
    </citation>
    <scope>NUCLEOTIDE SEQUENCE [LARGE SCALE GENOMIC DNA]</scope>
    <source>
        <strain evidence="9 10">NRRL 5646</strain>
    </source>
</reference>
<keyword evidence="2" id="KW-0813">Transport</keyword>
<accession>A0ABX8RXP7</accession>
<evidence type="ECO:0000256" key="2">
    <source>
        <dbReference type="ARBA" id="ARBA00022448"/>
    </source>
</evidence>
<feature type="transmembrane region" description="Helical" evidence="7">
    <location>
        <begin position="243"/>
        <end position="261"/>
    </location>
</feature>
<keyword evidence="3" id="KW-1003">Cell membrane</keyword>
<protein>
    <submittedName>
        <fullName evidence="9">MFS transporter</fullName>
    </submittedName>
</protein>
<dbReference type="InterPro" id="IPR050171">
    <property type="entry name" value="MFS_Transporters"/>
</dbReference>
<keyword evidence="6 7" id="KW-0472">Membrane</keyword>
<feature type="transmembrane region" description="Helical" evidence="7">
    <location>
        <begin position="15"/>
        <end position="37"/>
    </location>
</feature>
<feature type="transmembrane region" description="Helical" evidence="7">
    <location>
        <begin position="43"/>
        <end position="60"/>
    </location>
</feature>
<evidence type="ECO:0000256" key="7">
    <source>
        <dbReference type="SAM" id="Phobius"/>
    </source>
</evidence>
<dbReference type="PANTHER" id="PTHR23517:SF2">
    <property type="entry name" value="MULTIDRUG RESISTANCE PROTEIN MDTH"/>
    <property type="match status" value="1"/>
</dbReference>
<evidence type="ECO:0000259" key="8">
    <source>
        <dbReference type="PROSITE" id="PS50850"/>
    </source>
</evidence>
<dbReference type="InterPro" id="IPR011701">
    <property type="entry name" value="MFS"/>
</dbReference>
<evidence type="ECO:0000256" key="4">
    <source>
        <dbReference type="ARBA" id="ARBA00022692"/>
    </source>
</evidence>
<dbReference type="PROSITE" id="PS50850">
    <property type="entry name" value="MFS"/>
    <property type="match status" value="1"/>
</dbReference>
<feature type="transmembrane region" description="Helical" evidence="7">
    <location>
        <begin position="212"/>
        <end position="231"/>
    </location>
</feature>
<evidence type="ECO:0000256" key="6">
    <source>
        <dbReference type="ARBA" id="ARBA00023136"/>
    </source>
</evidence>
<organism evidence="9 10">
    <name type="scientific">Nocardia iowensis</name>
    <dbReference type="NCBI Taxonomy" id="204891"/>
    <lineage>
        <taxon>Bacteria</taxon>
        <taxon>Bacillati</taxon>
        <taxon>Actinomycetota</taxon>
        <taxon>Actinomycetes</taxon>
        <taxon>Mycobacteriales</taxon>
        <taxon>Nocardiaceae</taxon>
        <taxon>Nocardia</taxon>
    </lineage>
</organism>
<feature type="transmembrane region" description="Helical" evidence="7">
    <location>
        <begin position="315"/>
        <end position="337"/>
    </location>
</feature>
<evidence type="ECO:0000256" key="3">
    <source>
        <dbReference type="ARBA" id="ARBA00022475"/>
    </source>
</evidence>
<name>A0ABX8RXP7_NOCIO</name>
<dbReference type="PANTHER" id="PTHR23517">
    <property type="entry name" value="RESISTANCE PROTEIN MDTM, PUTATIVE-RELATED-RELATED"/>
    <property type="match status" value="1"/>
</dbReference>
<gene>
    <name evidence="9" type="ORF">KV110_15960</name>
</gene>
<feature type="domain" description="Major facilitator superfamily (MFS) profile" evidence="8">
    <location>
        <begin position="14"/>
        <end position="415"/>
    </location>
</feature>
<keyword evidence="10" id="KW-1185">Reference proteome</keyword>
<dbReference type="EMBL" id="CP078145">
    <property type="protein sequence ID" value="QXN94417.1"/>
    <property type="molecule type" value="Genomic_DNA"/>
</dbReference>
<proteinExistence type="predicted"/>
<dbReference type="RefSeq" id="WP_218476954.1">
    <property type="nucleotide sequence ID" value="NZ_BAABJN010000015.1"/>
</dbReference>
<evidence type="ECO:0000256" key="1">
    <source>
        <dbReference type="ARBA" id="ARBA00004651"/>
    </source>
</evidence>
<evidence type="ECO:0000313" key="9">
    <source>
        <dbReference type="EMBL" id="QXN94417.1"/>
    </source>
</evidence>
<evidence type="ECO:0000256" key="5">
    <source>
        <dbReference type="ARBA" id="ARBA00022989"/>
    </source>
</evidence>
<keyword evidence="5 7" id="KW-1133">Transmembrane helix</keyword>
<feature type="transmembrane region" description="Helical" evidence="7">
    <location>
        <begin position="273"/>
        <end position="295"/>
    </location>
</feature>